<dbReference type="InterPro" id="IPR036188">
    <property type="entry name" value="FAD/NAD-bd_sf"/>
</dbReference>
<name>A0A4R5C5N8_9FLAO</name>
<dbReference type="SUPFAM" id="SSF51905">
    <property type="entry name" value="FAD/NAD(P)-binding domain"/>
    <property type="match status" value="1"/>
</dbReference>
<evidence type="ECO:0000313" key="2">
    <source>
        <dbReference type="Proteomes" id="UP000295479"/>
    </source>
</evidence>
<sequence>MSNGLSKVTHKMVKKLFYKTVLEGEICTTIIKSELDSDQPSMIARFGSTEIKAILYPQFPFFIRPFVRKRIFGNMFTLSGFFPSNEQSILKFSKMMLEDMKLLDVLGCWRIEERFLQKYFPLAKRIKLSTLEPYLQKDPWSEVLKDKKVLVIHPFNTTIENQYFKKREQLFSDKRVLPQFKSFETIRAVQTIAGTDSTFSDWFEALDSMKAQMDKKDFDIAIIGCGAYGFSLAAHAKRMGKKAIHLGGPTQMLFGIKGKRWIENENFKDIINDCFVFPGDTDKIANASKVEDGCYW</sequence>
<dbReference type="EMBL" id="SMFK01000012">
    <property type="protein sequence ID" value="TDD95071.1"/>
    <property type="molecule type" value="Genomic_DNA"/>
</dbReference>
<dbReference type="AlphaFoldDB" id="A0A4R5C5N8"/>
<dbReference type="OrthoDB" id="9795420at2"/>
<organism evidence="1 2">
    <name type="scientific">Flavobacterium cellulosilyticum</name>
    <dbReference type="NCBI Taxonomy" id="2541731"/>
    <lineage>
        <taxon>Bacteria</taxon>
        <taxon>Pseudomonadati</taxon>
        <taxon>Bacteroidota</taxon>
        <taxon>Flavobacteriia</taxon>
        <taxon>Flavobacteriales</taxon>
        <taxon>Flavobacteriaceae</taxon>
        <taxon>Flavobacterium</taxon>
    </lineage>
</organism>
<evidence type="ECO:0000313" key="1">
    <source>
        <dbReference type="EMBL" id="TDD95071.1"/>
    </source>
</evidence>
<proteinExistence type="predicted"/>
<dbReference type="Proteomes" id="UP000295479">
    <property type="component" value="Unassembled WGS sequence"/>
</dbReference>
<reference evidence="1 2" key="1">
    <citation type="submission" date="2019-03" db="EMBL/GenBank/DDBJ databases">
        <title>Flavobacterium AR-3-4 sp. nov. isolated from arctic soil.</title>
        <authorList>
            <person name="Chaudhary D.K."/>
        </authorList>
    </citation>
    <scope>NUCLEOTIDE SEQUENCE [LARGE SCALE GENOMIC DNA]</scope>
    <source>
        <strain evidence="1 2">AR-3-4</strain>
    </source>
</reference>
<protein>
    <submittedName>
        <fullName evidence="1">Uncharacterized protein</fullName>
    </submittedName>
</protein>
<accession>A0A4R5C5N8</accession>
<gene>
    <name evidence="1" type="ORF">E0F76_14925</name>
</gene>
<keyword evidence="2" id="KW-1185">Reference proteome</keyword>
<dbReference type="RefSeq" id="WP_132007824.1">
    <property type="nucleotide sequence ID" value="NZ_SMFK01000012.1"/>
</dbReference>
<comment type="caution">
    <text evidence="1">The sequence shown here is derived from an EMBL/GenBank/DDBJ whole genome shotgun (WGS) entry which is preliminary data.</text>
</comment>